<proteinExistence type="predicted"/>
<dbReference type="InterPro" id="IPR011204">
    <property type="entry name" value="Virulence_RhuM-like"/>
</dbReference>
<dbReference type="PANTHER" id="PTHR35810">
    <property type="entry name" value="CYTOPLASMIC PROTEIN-RELATED"/>
    <property type="match status" value="1"/>
</dbReference>
<dbReference type="Pfam" id="PF13310">
    <property type="entry name" value="Virulence_RhuM"/>
    <property type="match status" value="1"/>
</dbReference>
<dbReference type="PANTHER" id="PTHR35810:SF1">
    <property type="entry name" value="CYTOPLASMIC PROTEIN"/>
    <property type="match status" value="1"/>
</dbReference>
<gene>
    <name evidence="1" type="ORF">GCM10022252_36310</name>
</gene>
<dbReference type="Proteomes" id="UP001501251">
    <property type="component" value="Unassembled WGS sequence"/>
</dbReference>
<dbReference type="PIRSF" id="PIRSF015268">
    <property type="entry name" value="Virulence_RhuM"/>
    <property type="match status" value="1"/>
</dbReference>
<organism evidence="1 2">
    <name type="scientific">Streptosporangium oxazolinicum</name>
    <dbReference type="NCBI Taxonomy" id="909287"/>
    <lineage>
        <taxon>Bacteria</taxon>
        <taxon>Bacillati</taxon>
        <taxon>Actinomycetota</taxon>
        <taxon>Actinomycetes</taxon>
        <taxon>Streptosporangiales</taxon>
        <taxon>Streptosporangiaceae</taxon>
        <taxon>Streptosporangium</taxon>
    </lineage>
</organism>
<dbReference type="EMBL" id="BAABAQ010000006">
    <property type="protein sequence ID" value="GAA4193430.1"/>
    <property type="molecule type" value="Genomic_DNA"/>
</dbReference>
<evidence type="ECO:0000313" key="2">
    <source>
        <dbReference type="Proteomes" id="UP001501251"/>
    </source>
</evidence>
<keyword evidence="2" id="KW-1185">Reference proteome</keyword>
<reference evidence="2" key="1">
    <citation type="journal article" date="2019" name="Int. J. Syst. Evol. Microbiol.">
        <title>The Global Catalogue of Microorganisms (GCM) 10K type strain sequencing project: providing services to taxonomists for standard genome sequencing and annotation.</title>
        <authorList>
            <consortium name="The Broad Institute Genomics Platform"/>
            <consortium name="The Broad Institute Genome Sequencing Center for Infectious Disease"/>
            <person name="Wu L."/>
            <person name="Ma J."/>
        </authorList>
    </citation>
    <scope>NUCLEOTIDE SEQUENCE [LARGE SCALE GENOMIC DNA]</scope>
    <source>
        <strain evidence="2">JCM 17388</strain>
    </source>
</reference>
<sequence length="360" mass="41025">MAGSNGELILYTTEDGRAEIQMRTDGTTVWMTQAEMAHLFDTSTQNVQQRISAIFAEGELTESTINSELIVRQEGSRLVKRELLTYNLDMVLAVGYRVRSPRGTQFRQWATTTLREYLIKGFVMNDSRLKEPGGLDYFDELLKRIRDIRASEKRFYQKLRDLFATSVDYDSRSDASPKIFATIQNKLIYAVSGCTAAELIVKRADSSHPTMGLTSWVGERVRKADITVAKNYLNEDEIDTLNRLTTQFLDFAEGRAKRRQQTTMAEWVAQTDRFIEFNEYEVLPNAGRVSAKDMKGIACERFREFDEQRRRREAIEADREDEEVVARLLSDVADDGALDELKTVEEGVRRNAHGGAPGAD</sequence>
<protein>
    <submittedName>
        <fullName evidence="1">Virulence RhuM family protein</fullName>
    </submittedName>
</protein>
<dbReference type="RefSeq" id="WP_344919097.1">
    <property type="nucleotide sequence ID" value="NZ_BAABAQ010000006.1"/>
</dbReference>
<comment type="caution">
    <text evidence="1">The sequence shown here is derived from an EMBL/GenBank/DDBJ whole genome shotgun (WGS) entry which is preliminary data.</text>
</comment>
<name>A0ABP8AZA5_9ACTN</name>
<accession>A0ABP8AZA5</accession>
<evidence type="ECO:0000313" key="1">
    <source>
        <dbReference type="EMBL" id="GAA4193430.1"/>
    </source>
</evidence>